<sequence length="127" mass="13374">MLACMKCLSKSGLAQVPACKTLQDNPATSGVPVDKLDETQRQCYCGLITATEWTKSCSAGSGPGPQQQCNATIVDTFLQGFAYVKPYVCPTQNLSGQKSGAQGRAVVVLEVSVWMTALALTVVSVLL</sequence>
<gene>
    <name evidence="1" type="ORF">BGZ95_004244</name>
</gene>
<reference evidence="1" key="1">
    <citation type="journal article" date="2020" name="Fungal Divers.">
        <title>Resolving the Mortierellaceae phylogeny through synthesis of multi-gene phylogenetics and phylogenomics.</title>
        <authorList>
            <person name="Vandepol N."/>
            <person name="Liber J."/>
            <person name="Desiro A."/>
            <person name="Na H."/>
            <person name="Kennedy M."/>
            <person name="Barry K."/>
            <person name="Grigoriev I.V."/>
            <person name="Miller A.N."/>
            <person name="O'Donnell K."/>
            <person name="Stajich J.E."/>
            <person name="Bonito G."/>
        </authorList>
    </citation>
    <scope>NUCLEOTIDE SEQUENCE</scope>
    <source>
        <strain evidence="1">NRRL 28262</strain>
    </source>
</reference>
<protein>
    <submittedName>
        <fullName evidence="1">Uncharacterized protein</fullName>
    </submittedName>
</protein>
<dbReference type="EMBL" id="JAAAIL010000204">
    <property type="protein sequence ID" value="KAG0278327.1"/>
    <property type="molecule type" value="Genomic_DNA"/>
</dbReference>
<dbReference type="Proteomes" id="UP001194580">
    <property type="component" value="Unassembled WGS sequence"/>
</dbReference>
<comment type="caution">
    <text evidence="1">The sequence shown here is derived from an EMBL/GenBank/DDBJ whole genome shotgun (WGS) entry which is preliminary data.</text>
</comment>
<proteinExistence type="predicted"/>
<accession>A0AAD4HA61</accession>
<evidence type="ECO:0000313" key="2">
    <source>
        <dbReference type="Proteomes" id="UP001194580"/>
    </source>
</evidence>
<organism evidence="1 2">
    <name type="scientific">Linnemannia exigua</name>
    <dbReference type="NCBI Taxonomy" id="604196"/>
    <lineage>
        <taxon>Eukaryota</taxon>
        <taxon>Fungi</taxon>
        <taxon>Fungi incertae sedis</taxon>
        <taxon>Mucoromycota</taxon>
        <taxon>Mortierellomycotina</taxon>
        <taxon>Mortierellomycetes</taxon>
        <taxon>Mortierellales</taxon>
        <taxon>Mortierellaceae</taxon>
        <taxon>Linnemannia</taxon>
    </lineage>
</organism>
<keyword evidence="2" id="KW-1185">Reference proteome</keyword>
<name>A0AAD4HA61_9FUNG</name>
<dbReference type="AlphaFoldDB" id="A0AAD4HA61"/>
<evidence type="ECO:0000313" key="1">
    <source>
        <dbReference type="EMBL" id="KAG0278327.1"/>
    </source>
</evidence>